<evidence type="ECO:0000313" key="2">
    <source>
        <dbReference type="EMBL" id="GDY63342.1"/>
    </source>
</evidence>
<name>A0A4D4LPY6_STRAX</name>
<gene>
    <name evidence="2" type="ORF">SAV14893_027350</name>
</gene>
<sequence length="116" mass="12147">MAQTPGVHLRRPGGAPAGGRPRGAELDSGLLAGAVDGRRGLFLDGNWYLAADGTCVKIKRPRLTDKDGARPSSAQLLWLTSVIPFPGTDTVLGAGHVQVNQAGDPMEKAVVVPLRR</sequence>
<reference evidence="2 3" key="1">
    <citation type="submission" date="2019-04" db="EMBL/GenBank/DDBJ databases">
        <title>Draft genome sequences of Streptomyces avermitilis NBRC 14893.</title>
        <authorList>
            <person name="Komaki H."/>
            <person name="Tamura T."/>
            <person name="Hosoyama A."/>
        </authorList>
    </citation>
    <scope>NUCLEOTIDE SEQUENCE [LARGE SCALE GENOMIC DNA]</scope>
    <source>
        <strain evidence="2 3">NBRC 14893</strain>
    </source>
</reference>
<dbReference type="Proteomes" id="UP000302139">
    <property type="component" value="Unassembled WGS sequence"/>
</dbReference>
<evidence type="ECO:0000313" key="3">
    <source>
        <dbReference type="Proteomes" id="UP000302139"/>
    </source>
</evidence>
<dbReference type="AlphaFoldDB" id="A0A4D4LPY6"/>
<accession>A0A4D4LPY6</accession>
<proteinExistence type="predicted"/>
<dbReference type="EMBL" id="BJHX01000001">
    <property type="protein sequence ID" value="GDY63342.1"/>
    <property type="molecule type" value="Genomic_DNA"/>
</dbReference>
<protein>
    <submittedName>
        <fullName evidence="2">Uncharacterized protein</fullName>
    </submittedName>
</protein>
<dbReference type="GeneID" id="43933267"/>
<comment type="caution">
    <text evidence="2">The sequence shown here is derived from an EMBL/GenBank/DDBJ whole genome shotgun (WGS) entry which is preliminary data.</text>
</comment>
<evidence type="ECO:0000256" key="1">
    <source>
        <dbReference type="SAM" id="MobiDB-lite"/>
    </source>
</evidence>
<dbReference type="RefSeq" id="WP_037644913.1">
    <property type="nucleotide sequence ID" value="NZ_BAABTN010000009.1"/>
</dbReference>
<feature type="region of interest" description="Disordered" evidence="1">
    <location>
        <begin position="1"/>
        <end position="25"/>
    </location>
</feature>
<organism evidence="2 3">
    <name type="scientific">Streptomyces avermitilis</name>
    <dbReference type="NCBI Taxonomy" id="33903"/>
    <lineage>
        <taxon>Bacteria</taxon>
        <taxon>Bacillati</taxon>
        <taxon>Actinomycetota</taxon>
        <taxon>Actinomycetes</taxon>
        <taxon>Kitasatosporales</taxon>
        <taxon>Streptomycetaceae</taxon>
        <taxon>Streptomyces</taxon>
    </lineage>
</organism>